<dbReference type="EC" id="2.5.1.18" evidence="3"/>
<dbReference type="EC" id="1.20.4.2" evidence="3"/>
<evidence type="ECO:0000313" key="6">
    <source>
        <dbReference type="EMBL" id="OWF53844.1"/>
    </source>
</evidence>
<dbReference type="OrthoDB" id="4951845at2759"/>
<dbReference type="InterPro" id="IPR010987">
    <property type="entry name" value="Glutathione-S-Trfase_C-like"/>
</dbReference>
<dbReference type="GO" id="GO:0006749">
    <property type="term" value="P:glutathione metabolic process"/>
    <property type="evidence" value="ECO:0007669"/>
    <property type="project" value="UniProtKB-UniRule"/>
</dbReference>
<accession>A0A210QYN8</accession>
<evidence type="ECO:0000256" key="3">
    <source>
        <dbReference type="RuleBase" id="RU368071"/>
    </source>
</evidence>
<dbReference type="InterPro" id="IPR040079">
    <property type="entry name" value="Glutathione_S-Trfase"/>
</dbReference>
<dbReference type="Pfam" id="PF13417">
    <property type="entry name" value="GST_N_3"/>
    <property type="match status" value="1"/>
</dbReference>
<feature type="domain" description="GST N-terminal" evidence="4">
    <location>
        <begin position="49"/>
        <end position="127"/>
    </location>
</feature>
<gene>
    <name evidence="6" type="ORF">KP79_PYT00400</name>
</gene>
<comment type="function">
    <text evidence="3">Exhibits glutathione-dependent thiol transferase activity. Has high dehydroascorbate reductase activity and may contribute to the recycling of ascorbic acid. Participates in the biotransformation of inorganic arsenic and reduces monomethylarsonic acid (MMA).</text>
</comment>
<evidence type="ECO:0000313" key="7">
    <source>
        <dbReference type="Proteomes" id="UP000242188"/>
    </source>
</evidence>
<comment type="catalytic activity">
    <reaction evidence="3">
        <text>methylarsonate + 2 glutathione + H(+) = methylarsonous acid + glutathione disulfide + H2O</text>
        <dbReference type="Rhea" id="RHEA:15969"/>
        <dbReference type="ChEBI" id="CHEBI:15377"/>
        <dbReference type="ChEBI" id="CHEBI:15378"/>
        <dbReference type="ChEBI" id="CHEBI:17826"/>
        <dbReference type="ChEBI" id="CHEBI:33409"/>
        <dbReference type="ChEBI" id="CHEBI:57925"/>
        <dbReference type="ChEBI" id="CHEBI:58297"/>
        <dbReference type="EC" id="1.20.4.2"/>
    </reaction>
</comment>
<dbReference type="PANTHER" id="PTHR43968">
    <property type="match status" value="1"/>
</dbReference>
<proteinExistence type="inferred from homology"/>
<protein>
    <recommendedName>
        <fullName evidence="3">Glutathione S-transferase omega</fullName>
        <shortName evidence="3">GSTO</shortName>
        <ecNumber evidence="3">1.20.4.2</ecNumber>
        <ecNumber evidence="3">1.8.5.1</ecNumber>
        <ecNumber evidence="3">2.5.1.18</ecNumber>
    </recommendedName>
    <alternativeName>
        <fullName evidence="3">Glutathione-dependent dehydroascorbate reductase</fullName>
    </alternativeName>
    <alternativeName>
        <fullName evidence="3">Monomethylarsonic acid reductase</fullName>
    </alternativeName>
</protein>
<evidence type="ECO:0000256" key="2">
    <source>
        <dbReference type="ARBA" id="ARBA00023002"/>
    </source>
</evidence>
<comment type="similarity">
    <text evidence="1 3">Belongs to the GST superfamily. Omega family.</text>
</comment>
<dbReference type="EC" id="1.8.5.1" evidence="3"/>
<feature type="domain" description="GST C-terminal" evidence="5">
    <location>
        <begin position="132"/>
        <end position="265"/>
    </location>
</feature>
<dbReference type="GO" id="GO:0005737">
    <property type="term" value="C:cytoplasm"/>
    <property type="evidence" value="ECO:0007669"/>
    <property type="project" value="InterPro"/>
</dbReference>
<comment type="catalytic activity">
    <reaction evidence="3">
        <text>RX + glutathione = an S-substituted glutathione + a halide anion + H(+)</text>
        <dbReference type="Rhea" id="RHEA:16437"/>
        <dbReference type="ChEBI" id="CHEBI:15378"/>
        <dbReference type="ChEBI" id="CHEBI:16042"/>
        <dbReference type="ChEBI" id="CHEBI:17792"/>
        <dbReference type="ChEBI" id="CHEBI:57925"/>
        <dbReference type="ChEBI" id="CHEBI:90779"/>
        <dbReference type="EC" id="2.5.1.18"/>
    </reaction>
</comment>
<dbReference type="InterPro" id="IPR050983">
    <property type="entry name" value="GST_Omega/HSP26"/>
</dbReference>
<dbReference type="STRING" id="6573.A0A210QYN8"/>
<dbReference type="GO" id="GO:0045174">
    <property type="term" value="F:glutathione dehydrogenase (ascorbate) activity"/>
    <property type="evidence" value="ECO:0007669"/>
    <property type="project" value="UniProtKB-UniRule"/>
</dbReference>
<keyword evidence="7" id="KW-1185">Reference proteome</keyword>
<name>A0A210QYN8_MIZYE</name>
<dbReference type="SUPFAM" id="SSF52833">
    <property type="entry name" value="Thioredoxin-like"/>
    <property type="match status" value="1"/>
</dbReference>
<dbReference type="PROSITE" id="PS51354">
    <property type="entry name" value="GLUTAREDOXIN_2"/>
    <property type="match status" value="1"/>
</dbReference>
<dbReference type="PROSITE" id="PS50405">
    <property type="entry name" value="GST_CTER"/>
    <property type="match status" value="1"/>
</dbReference>
<dbReference type="SFLD" id="SFLDS00019">
    <property type="entry name" value="Glutathione_Transferase_(cytos"/>
    <property type="match status" value="1"/>
</dbReference>
<keyword evidence="3 6" id="KW-0808">Transferase</keyword>
<dbReference type="FunFam" id="3.40.30.10:FF:000123">
    <property type="entry name" value="Glutathione transferase o1"/>
    <property type="match status" value="1"/>
</dbReference>
<keyword evidence="2 3" id="KW-0560">Oxidoreductase</keyword>
<dbReference type="EMBL" id="NEDP02001205">
    <property type="protein sequence ID" value="OWF53844.1"/>
    <property type="molecule type" value="Genomic_DNA"/>
</dbReference>
<comment type="caution">
    <text evidence="6">The sequence shown here is derived from an EMBL/GenBank/DDBJ whole genome shotgun (WGS) entry which is preliminary data.</text>
</comment>
<dbReference type="InterPro" id="IPR004045">
    <property type="entry name" value="Glutathione_S-Trfase_N"/>
</dbReference>
<dbReference type="GO" id="GO:0050610">
    <property type="term" value="F:methylarsonate reductase activity"/>
    <property type="evidence" value="ECO:0007669"/>
    <property type="project" value="UniProtKB-UniRule"/>
</dbReference>
<dbReference type="InterPro" id="IPR036282">
    <property type="entry name" value="Glutathione-S-Trfase_C_sf"/>
</dbReference>
<comment type="catalytic activity">
    <reaction evidence="3">
        <text>L-dehydroascorbate + 2 glutathione = glutathione disulfide + L-ascorbate</text>
        <dbReference type="Rhea" id="RHEA:24424"/>
        <dbReference type="ChEBI" id="CHEBI:38290"/>
        <dbReference type="ChEBI" id="CHEBI:57925"/>
        <dbReference type="ChEBI" id="CHEBI:58297"/>
        <dbReference type="ChEBI" id="CHEBI:58539"/>
        <dbReference type="EC" id="1.8.5.1"/>
    </reaction>
</comment>
<dbReference type="Gene3D" id="3.40.30.10">
    <property type="entry name" value="Glutaredoxin"/>
    <property type="match status" value="1"/>
</dbReference>
<evidence type="ECO:0000256" key="1">
    <source>
        <dbReference type="ARBA" id="ARBA00011067"/>
    </source>
</evidence>
<evidence type="ECO:0000259" key="5">
    <source>
        <dbReference type="PROSITE" id="PS50405"/>
    </source>
</evidence>
<dbReference type="Gene3D" id="1.20.1050.10">
    <property type="match status" value="1"/>
</dbReference>
<dbReference type="SFLD" id="SFLDG00358">
    <property type="entry name" value="Main_(cytGST)"/>
    <property type="match status" value="1"/>
</dbReference>
<sequence length="270" mass="31462">MSKSGRLMTRLVQLRLATYVRSRNLSCEIPAMSLKHLGKESTCPPLTAGRLRLYSMKFCPYAQRTRLVLEYKNIPYETVNINLKSKPDWFRDRYINALVPVLEKDGTVIYESSVCNEYLDEVYPEPQLIPTNPVLKAKDKMLSEQFGKVTSLFYDIPKSKGDNSYNKNVRMFHYQMQFYDRELSKRGLYFGGSAPCNVDFMIWPWFERLGVMTVVSPESAITADKYPNLAPWQERMYTLPCVKDTFVKPDDHIHFFMTLRQGTPDYDYGS</sequence>
<evidence type="ECO:0000259" key="4">
    <source>
        <dbReference type="PROSITE" id="PS50404"/>
    </source>
</evidence>
<dbReference type="GO" id="GO:0004364">
    <property type="term" value="F:glutathione transferase activity"/>
    <property type="evidence" value="ECO:0007669"/>
    <property type="project" value="UniProtKB-UniRule"/>
</dbReference>
<dbReference type="Proteomes" id="UP000242188">
    <property type="component" value="Unassembled WGS sequence"/>
</dbReference>
<dbReference type="FunFam" id="1.20.1050.10:FF:000009">
    <property type="entry name" value="Glutathione S-transferase omega-1"/>
    <property type="match status" value="1"/>
</dbReference>
<dbReference type="SUPFAM" id="SSF47616">
    <property type="entry name" value="GST C-terminal domain-like"/>
    <property type="match status" value="1"/>
</dbReference>
<dbReference type="PANTHER" id="PTHR43968:SF6">
    <property type="entry name" value="GLUTATHIONE S-TRANSFERASE OMEGA"/>
    <property type="match status" value="1"/>
</dbReference>
<organism evidence="6 7">
    <name type="scientific">Mizuhopecten yessoensis</name>
    <name type="common">Japanese scallop</name>
    <name type="synonym">Patinopecten yessoensis</name>
    <dbReference type="NCBI Taxonomy" id="6573"/>
    <lineage>
        <taxon>Eukaryota</taxon>
        <taxon>Metazoa</taxon>
        <taxon>Spiralia</taxon>
        <taxon>Lophotrochozoa</taxon>
        <taxon>Mollusca</taxon>
        <taxon>Bivalvia</taxon>
        <taxon>Autobranchia</taxon>
        <taxon>Pteriomorphia</taxon>
        <taxon>Pectinida</taxon>
        <taxon>Pectinoidea</taxon>
        <taxon>Pectinidae</taxon>
        <taxon>Mizuhopecten</taxon>
    </lineage>
</organism>
<reference evidence="6 7" key="1">
    <citation type="journal article" date="2017" name="Nat. Ecol. Evol.">
        <title>Scallop genome provides insights into evolution of bilaterian karyotype and development.</title>
        <authorList>
            <person name="Wang S."/>
            <person name="Zhang J."/>
            <person name="Jiao W."/>
            <person name="Li J."/>
            <person name="Xun X."/>
            <person name="Sun Y."/>
            <person name="Guo X."/>
            <person name="Huan P."/>
            <person name="Dong B."/>
            <person name="Zhang L."/>
            <person name="Hu X."/>
            <person name="Sun X."/>
            <person name="Wang J."/>
            <person name="Zhao C."/>
            <person name="Wang Y."/>
            <person name="Wang D."/>
            <person name="Huang X."/>
            <person name="Wang R."/>
            <person name="Lv J."/>
            <person name="Li Y."/>
            <person name="Zhang Z."/>
            <person name="Liu B."/>
            <person name="Lu W."/>
            <person name="Hui Y."/>
            <person name="Liang J."/>
            <person name="Zhou Z."/>
            <person name="Hou R."/>
            <person name="Li X."/>
            <person name="Liu Y."/>
            <person name="Li H."/>
            <person name="Ning X."/>
            <person name="Lin Y."/>
            <person name="Zhao L."/>
            <person name="Xing Q."/>
            <person name="Dou J."/>
            <person name="Li Y."/>
            <person name="Mao J."/>
            <person name="Guo H."/>
            <person name="Dou H."/>
            <person name="Li T."/>
            <person name="Mu C."/>
            <person name="Jiang W."/>
            <person name="Fu Q."/>
            <person name="Fu X."/>
            <person name="Miao Y."/>
            <person name="Liu J."/>
            <person name="Yu Q."/>
            <person name="Li R."/>
            <person name="Liao H."/>
            <person name="Li X."/>
            <person name="Kong Y."/>
            <person name="Jiang Z."/>
            <person name="Chourrout D."/>
            <person name="Li R."/>
            <person name="Bao Z."/>
        </authorList>
    </citation>
    <scope>NUCLEOTIDE SEQUENCE [LARGE SCALE GENOMIC DNA]</scope>
    <source>
        <strain evidence="6 7">PY_sf001</strain>
    </source>
</reference>
<dbReference type="InterPro" id="IPR036249">
    <property type="entry name" value="Thioredoxin-like_sf"/>
</dbReference>
<dbReference type="PRINTS" id="PR01625">
    <property type="entry name" value="GSTRNSFRASEO"/>
</dbReference>
<dbReference type="InterPro" id="IPR005442">
    <property type="entry name" value="GST_omega"/>
</dbReference>
<dbReference type="PROSITE" id="PS50404">
    <property type="entry name" value="GST_NTER"/>
    <property type="match status" value="1"/>
</dbReference>
<dbReference type="AlphaFoldDB" id="A0A210QYN8"/>